<dbReference type="Pfam" id="PF02120">
    <property type="entry name" value="Flg_hook"/>
    <property type="match status" value="1"/>
</dbReference>
<keyword evidence="3" id="KW-0282">Flagellum</keyword>
<evidence type="ECO:0000259" key="2">
    <source>
        <dbReference type="Pfam" id="PF02120"/>
    </source>
</evidence>
<dbReference type="Proteomes" id="UP000019102">
    <property type="component" value="Unassembled WGS sequence"/>
</dbReference>
<keyword evidence="3" id="KW-0966">Cell projection</keyword>
<feature type="domain" description="Flagellar hook-length control protein-like C-terminal" evidence="2">
    <location>
        <begin position="374"/>
        <end position="441"/>
    </location>
</feature>
<evidence type="ECO:0000313" key="3">
    <source>
        <dbReference type="EMBL" id="GAE91627.1"/>
    </source>
</evidence>
<reference evidence="3 4" key="1">
    <citation type="journal article" date="2014" name="Genome Announc.">
        <title>Draft Genome Sequence of the Boron-Tolerant and Moderately Halotolerant Bacterium Gracilibacillus boraciitolerans JCM 21714T.</title>
        <authorList>
            <person name="Ahmed I."/>
            <person name="Oshima K."/>
            <person name="Suda W."/>
            <person name="Kitamura K."/>
            <person name="Iida T."/>
            <person name="Ohmori Y."/>
            <person name="Fujiwara T."/>
            <person name="Hattori M."/>
            <person name="Ohkuma M."/>
        </authorList>
    </citation>
    <scope>NUCLEOTIDE SEQUENCE [LARGE SCALE GENOMIC DNA]</scope>
    <source>
        <strain evidence="3 4">JCM 21714</strain>
    </source>
</reference>
<dbReference type="Gene3D" id="3.30.750.140">
    <property type="match status" value="1"/>
</dbReference>
<keyword evidence="3" id="KW-0969">Cilium</keyword>
<dbReference type="CDD" id="cd17470">
    <property type="entry name" value="T3SS_Flik_C"/>
    <property type="match status" value="1"/>
</dbReference>
<evidence type="ECO:0000256" key="1">
    <source>
        <dbReference type="SAM" id="MobiDB-lite"/>
    </source>
</evidence>
<protein>
    <submittedName>
        <fullName evidence="3">Flagellar hook-length control protein FliK</fullName>
    </submittedName>
</protein>
<dbReference type="AlphaFoldDB" id="W4VEJ9"/>
<gene>
    <name evidence="3" type="ORF">JCM21714_580</name>
</gene>
<dbReference type="OrthoDB" id="2112988at2"/>
<proteinExistence type="predicted"/>
<dbReference type="STRING" id="1298598.JCM21714_580"/>
<name>W4VEJ9_9BACI</name>
<dbReference type="RefSeq" id="WP_035721423.1">
    <property type="nucleotide sequence ID" value="NZ_BAVS01000001.1"/>
</dbReference>
<organism evidence="3 4">
    <name type="scientific">Gracilibacillus boraciitolerans JCM 21714</name>
    <dbReference type="NCBI Taxonomy" id="1298598"/>
    <lineage>
        <taxon>Bacteria</taxon>
        <taxon>Bacillati</taxon>
        <taxon>Bacillota</taxon>
        <taxon>Bacilli</taxon>
        <taxon>Bacillales</taxon>
        <taxon>Bacillaceae</taxon>
        <taxon>Gracilibacillus</taxon>
    </lineage>
</organism>
<dbReference type="eggNOG" id="COG3144">
    <property type="taxonomic scope" value="Bacteria"/>
</dbReference>
<dbReference type="InterPro" id="IPR021136">
    <property type="entry name" value="Flagellar_hook_control-like_C"/>
</dbReference>
<keyword evidence="4" id="KW-1185">Reference proteome</keyword>
<feature type="region of interest" description="Disordered" evidence="1">
    <location>
        <begin position="446"/>
        <end position="496"/>
    </location>
</feature>
<accession>W4VEJ9</accession>
<dbReference type="InterPro" id="IPR038610">
    <property type="entry name" value="FliK-like_C_sf"/>
</dbReference>
<sequence>MFIAANILSSSVIPQLTGSIRSQVSGSSSFQQQLFGANNVKGLDLNQNKLESLLESLPEEIDVETLKQLKELLNGNQTDSDQLQQLVENFESNRETKDPLAKLLTKEIDVDTLKNLKELLSGNQTNLAHLPELSTKQLALIEELSIIFQDSKTISKTQLMQSVQPDQLETLAEIITMLSQQENSTEKDTWINQIMVVPVNSILNTKDQSEKVTSIVNQVEALLNKLEQNKLTNQDVKQLQDVLKQWSQLDQSAKTNAQALLAATAHPKSNEVWNKLLENFQNRLALEKNYGQSQKVTQQDIAKWISNALENQGGNINQEQSQSKTELQTLMNQQVNSKVQQFVIHTQQTNTDQQLAQKQLMEQFQQAIQKSNFMKMTNGASQLMLRLQPEHLGDVMVKLTQVNGEMIVKMIVASQGAKELLEGNLNQLRHMFSPQQVVIERQENLTQTGQEKLSDENNDSLDENSQNQSDQHDGQQNDSEEQEQINFHDLLMDAKV</sequence>
<comment type="caution">
    <text evidence="3">The sequence shown here is derived from an EMBL/GenBank/DDBJ whole genome shotgun (WGS) entry which is preliminary data.</text>
</comment>
<evidence type="ECO:0000313" key="4">
    <source>
        <dbReference type="Proteomes" id="UP000019102"/>
    </source>
</evidence>
<dbReference type="EMBL" id="BAVS01000001">
    <property type="protein sequence ID" value="GAE91627.1"/>
    <property type="molecule type" value="Genomic_DNA"/>
</dbReference>